<evidence type="ECO:0000313" key="2">
    <source>
        <dbReference type="EMBL" id="GBP09768.1"/>
    </source>
</evidence>
<evidence type="ECO:0000256" key="1">
    <source>
        <dbReference type="SAM" id="MobiDB-lite"/>
    </source>
</evidence>
<reference evidence="2 3" key="1">
    <citation type="journal article" date="2019" name="Commun. Biol.">
        <title>The bagworm genome reveals a unique fibroin gene that provides high tensile strength.</title>
        <authorList>
            <person name="Kono N."/>
            <person name="Nakamura H."/>
            <person name="Ohtoshi R."/>
            <person name="Tomita M."/>
            <person name="Numata K."/>
            <person name="Arakawa K."/>
        </authorList>
    </citation>
    <scope>NUCLEOTIDE SEQUENCE [LARGE SCALE GENOMIC DNA]</scope>
</reference>
<dbReference type="Proteomes" id="UP000299102">
    <property type="component" value="Unassembled WGS sequence"/>
</dbReference>
<gene>
    <name evidence="2" type="ORF">EVAR_81053_1</name>
</gene>
<protein>
    <submittedName>
        <fullName evidence="2">Uncharacterized protein</fullName>
    </submittedName>
</protein>
<sequence>MSESLLRETRRQLFFLFDHKRRVPNNLPGRSVPKAETREYNKRPAGAGAVNHPPAASRAPLHFKSAALLSELFALRQNLIDHWPWWRSIIFGADHAHALRAAGSSHETARMMAAKGVT</sequence>
<name>A0A4C1T8F7_EUMVA</name>
<keyword evidence="3" id="KW-1185">Reference proteome</keyword>
<feature type="region of interest" description="Disordered" evidence="1">
    <location>
        <begin position="26"/>
        <end position="56"/>
    </location>
</feature>
<evidence type="ECO:0000313" key="3">
    <source>
        <dbReference type="Proteomes" id="UP000299102"/>
    </source>
</evidence>
<feature type="compositionally biased region" description="Basic and acidic residues" evidence="1">
    <location>
        <begin position="33"/>
        <end position="42"/>
    </location>
</feature>
<proteinExistence type="predicted"/>
<organism evidence="2 3">
    <name type="scientific">Eumeta variegata</name>
    <name type="common">Bagworm moth</name>
    <name type="synonym">Eumeta japonica</name>
    <dbReference type="NCBI Taxonomy" id="151549"/>
    <lineage>
        <taxon>Eukaryota</taxon>
        <taxon>Metazoa</taxon>
        <taxon>Ecdysozoa</taxon>
        <taxon>Arthropoda</taxon>
        <taxon>Hexapoda</taxon>
        <taxon>Insecta</taxon>
        <taxon>Pterygota</taxon>
        <taxon>Neoptera</taxon>
        <taxon>Endopterygota</taxon>
        <taxon>Lepidoptera</taxon>
        <taxon>Glossata</taxon>
        <taxon>Ditrysia</taxon>
        <taxon>Tineoidea</taxon>
        <taxon>Psychidae</taxon>
        <taxon>Oiketicinae</taxon>
        <taxon>Eumeta</taxon>
    </lineage>
</organism>
<dbReference type="EMBL" id="BGZK01000037">
    <property type="protein sequence ID" value="GBP09768.1"/>
    <property type="molecule type" value="Genomic_DNA"/>
</dbReference>
<comment type="caution">
    <text evidence="2">The sequence shown here is derived from an EMBL/GenBank/DDBJ whole genome shotgun (WGS) entry which is preliminary data.</text>
</comment>
<dbReference type="AlphaFoldDB" id="A0A4C1T8F7"/>
<accession>A0A4C1T8F7</accession>